<dbReference type="InterPro" id="IPR019446">
    <property type="entry name" value="BMT5-like"/>
</dbReference>
<feature type="region of interest" description="Disordered" evidence="1">
    <location>
        <begin position="1"/>
        <end position="40"/>
    </location>
</feature>
<dbReference type="PANTHER" id="PTHR11538:SF26">
    <property type="entry name" value="FERREDOXIN-FOLD ANTICODON-BINDING DOMAIN-CONTAINING PROTEIN 1"/>
    <property type="match status" value="1"/>
</dbReference>
<dbReference type="AlphaFoldDB" id="A0A9W9NYJ3"/>
<feature type="compositionally biased region" description="Polar residues" evidence="1">
    <location>
        <begin position="12"/>
        <end position="22"/>
    </location>
</feature>
<reference evidence="3" key="1">
    <citation type="submission" date="2022-11" db="EMBL/GenBank/DDBJ databases">
        <authorList>
            <person name="Petersen C."/>
        </authorList>
    </citation>
    <scope>NUCLEOTIDE SEQUENCE</scope>
    <source>
        <strain evidence="3">IBT 19713</strain>
    </source>
</reference>
<accession>A0A9W9NYJ3</accession>
<organism evidence="3 4">
    <name type="scientific">Penicillium chermesinum</name>
    <dbReference type="NCBI Taxonomy" id="63820"/>
    <lineage>
        <taxon>Eukaryota</taxon>
        <taxon>Fungi</taxon>
        <taxon>Dikarya</taxon>
        <taxon>Ascomycota</taxon>
        <taxon>Pezizomycotina</taxon>
        <taxon>Eurotiomycetes</taxon>
        <taxon>Eurotiomycetidae</taxon>
        <taxon>Eurotiales</taxon>
        <taxon>Aspergillaceae</taxon>
        <taxon>Penicillium</taxon>
    </lineage>
</organism>
<dbReference type="GO" id="GO:0005737">
    <property type="term" value="C:cytoplasm"/>
    <property type="evidence" value="ECO:0007669"/>
    <property type="project" value="TreeGrafter"/>
</dbReference>
<proteinExistence type="predicted"/>
<dbReference type="GeneID" id="83201551"/>
<dbReference type="GO" id="GO:0070475">
    <property type="term" value="P:rRNA base methylation"/>
    <property type="evidence" value="ECO:0007669"/>
    <property type="project" value="InterPro"/>
</dbReference>
<evidence type="ECO:0000259" key="2">
    <source>
        <dbReference type="Pfam" id="PF10354"/>
    </source>
</evidence>
<sequence>MPRKKQKLPPSRTKQGSRQNPKGQGAKAQADVANKQNKLPVQQNQRPIVPFLRGDRVLLIGEGDFSFARSLAKQYKCRKLLATCYDSQETLLKKYPQAAQNIHDILHSKVKSKANEGPLPSENRQEPTAKSAQGPKVLYSVDARKLGLQGGGGKEVRAGFTRKEPKKPAWKTKQSKSSPPPPRTPNGPSAPTKSSSLSSSRRVFLLLSAAPEPADSDDEWEEEEEEEDDEETDEDDGEGGDADELASGKATRTEPGQILVSLFEAEPYTLWNIKDLARHAGLQVVTSFRFPWASYEGYSHARTLGEVEGRDGGRGGWRGEDRNARMYVFQVKDEVTKGNKKKRARADSESE</sequence>
<feature type="region of interest" description="Disordered" evidence="1">
    <location>
        <begin position="210"/>
        <end position="255"/>
    </location>
</feature>
<dbReference type="RefSeq" id="XP_058329988.1">
    <property type="nucleotide sequence ID" value="XM_058474248.1"/>
</dbReference>
<name>A0A9W9NYJ3_9EURO</name>
<feature type="domain" description="25S rRNA (uridine-N(3))-methyltransferase BMT5-like" evidence="2">
    <location>
        <begin position="248"/>
        <end position="302"/>
    </location>
</feature>
<dbReference type="Pfam" id="PF10354">
    <property type="entry name" value="BMT5-like"/>
    <property type="match status" value="2"/>
</dbReference>
<dbReference type="Proteomes" id="UP001150941">
    <property type="component" value="Unassembled WGS sequence"/>
</dbReference>
<evidence type="ECO:0000256" key="1">
    <source>
        <dbReference type="SAM" id="MobiDB-lite"/>
    </source>
</evidence>
<dbReference type="GO" id="GO:0070042">
    <property type="term" value="F:rRNA (uridine-N3-)-methyltransferase activity"/>
    <property type="evidence" value="ECO:0007669"/>
    <property type="project" value="InterPro"/>
</dbReference>
<dbReference type="PANTHER" id="PTHR11538">
    <property type="entry name" value="PHENYLALANYL-TRNA SYNTHETASE"/>
    <property type="match status" value="1"/>
</dbReference>
<comment type="caution">
    <text evidence="3">The sequence shown here is derived from an EMBL/GenBank/DDBJ whole genome shotgun (WGS) entry which is preliminary data.</text>
</comment>
<feature type="compositionally biased region" description="Acidic residues" evidence="1">
    <location>
        <begin position="214"/>
        <end position="244"/>
    </location>
</feature>
<dbReference type="OrthoDB" id="273345at2759"/>
<dbReference type="EMBL" id="JAPQKS010000004">
    <property type="protein sequence ID" value="KAJ5231995.1"/>
    <property type="molecule type" value="Genomic_DNA"/>
</dbReference>
<evidence type="ECO:0000313" key="3">
    <source>
        <dbReference type="EMBL" id="KAJ5231995.1"/>
    </source>
</evidence>
<reference evidence="3" key="2">
    <citation type="journal article" date="2023" name="IMA Fungus">
        <title>Comparative genomic study of the Penicillium genus elucidates a diverse pangenome and 15 lateral gene transfer events.</title>
        <authorList>
            <person name="Petersen C."/>
            <person name="Sorensen T."/>
            <person name="Nielsen M.R."/>
            <person name="Sondergaard T.E."/>
            <person name="Sorensen J.L."/>
            <person name="Fitzpatrick D.A."/>
            <person name="Frisvad J.C."/>
            <person name="Nielsen K.L."/>
        </authorList>
    </citation>
    <scope>NUCLEOTIDE SEQUENCE</scope>
    <source>
        <strain evidence="3">IBT 19713</strain>
    </source>
</reference>
<feature type="compositionally biased region" description="Low complexity" evidence="1">
    <location>
        <begin position="186"/>
        <end position="198"/>
    </location>
</feature>
<feature type="compositionally biased region" description="Basic and acidic residues" evidence="1">
    <location>
        <begin position="154"/>
        <end position="167"/>
    </location>
</feature>
<evidence type="ECO:0000313" key="4">
    <source>
        <dbReference type="Proteomes" id="UP001150941"/>
    </source>
</evidence>
<feature type="domain" description="25S rRNA (uridine-N(3))-methyltransferase BMT5-like" evidence="2">
    <location>
        <begin position="58"/>
        <end position="147"/>
    </location>
</feature>
<gene>
    <name evidence="3" type="ORF">N7468_004951</name>
</gene>
<feature type="region of interest" description="Disordered" evidence="1">
    <location>
        <begin position="112"/>
        <end position="198"/>
    </location>
</feature>
<keyword evidence="4" id="KW-1185">Reference proteome</keyword>
<protein>
    <recommendedName>
        <fullName evidence="2">25S rRNA (uridine-N(3))-methyltransferase BMT5-like domain-containing protein</fullName>
    </recommendedName>
</protein>